<evidence type="ECO:0000313" key="2">
    <source>
        <dbReference type="Proteomes" id="UP001234178"/>
    </source>
</evidence>
<comment type="caution">
    <text evidence="1">The sequence shown here is derived from an EMBL/GenBank/DDBJ whole genome shotgun (WGS) entry which is preliminary data.</text>
</comment>
<protein>
    <submittedName>
        <fullName evidence="1">Uncharacterized protein</fullName>
    </submittedName>
</protein>
<dbReference type="EMBL" id="JAOYFB010000005">
    <property type="protein sequence ID" value="KAK4016142.1"/>
    <property type="molecule type" value="Genomic_DNA"/>
</dbReference>
<accession>A0ABQ9ZT93</accession>
<sequence length="111" mass="12997">MVQAKRLRDAQDWNTRDDRDIMGFTRASFSDHLKANYFFKKDLPNDSNTRTCTVSFFRFLPSQRTSFVQHTPEVDRLIAPLAYMFGFCAKMRGSTFFRSVSEFIVQASNDF</sequence>
<dbReference type="Proteomes" id="UP001234178">
    <property type="component" value="Unassembled WGS sequence"/>
</dbReference>
<proteinExistence type="predicted"/>
<name>A0ABQ9ZT93_9CRUS</name>
<gene>
    <name evidence="1" type="ORF">OUZ56_031101</name>
</gene>
<reference evidence="1 2" key="1">
    <citation type="journal article" date="2023" name="Nucleic Acids Res.">
        <title>The hologenome of Daphnia magna reveals possible DNA methylation and microbiome-mediated evolution of the host genome.</title>
        <authorList>
            <person name="Chaturvedi A."/>
            <person name="Li X."/>
            <person name="Dhandapani V."/>
            <person name="Marshall H."/>
            <person name="Kissane S."/>
            <person name="Cuenca-Cambronero M."/>
            <person name="Asole G."/>
            <person name="Calvet F."/>
            <person name="Ruiz-Romero M."/>
            <person name="Marangio P."/>
            <person name="Guigo R."/>
            <person name="Rago D."/>
            <person name="Mirbahai L."/>
            <person name="Eastwood N."/>
            <person name="Colbourne J.K."/>
            <person name="Zhou J."/>
            <person name="Mallon E."/>
            <person name="Orsini L."/>
        </authorList>
    </citation>
    <scope>NUCLEOTIDE SEQUENCE [LARGE SCALE GENOMIC DNA]</scope>
    <source>
        <strain evidence="1">LRV0_1</strain>
    </source>
</reference>
<keyword evidence="2" id="KW-1185">Reference proteome</keyword>
<organism evidence="1 2">
    <name type="scientific">Daphnia magna</name>
    <dbReference type="NCBI Taxonomy" id="35525"/>
    <lineage>
        <taxon>Eukaryota</taxon>
        <taxon>Metazoa</taxon>
        <taxon>Ecdysozoa</taxon>
        <taxon>Arthropoda</taxon>
        <taxon>Crustacea</taxon>
        <taxon>Branchiopoda</taxon>
        <taxon>Diplostraca</taxon>
        <taxon>Cladocera</taxon>
        <taxon>Anomopoda</taxon>
        <taxon>Daphniidae</taxon>
        <taxon>Daphnia</taxon>
    </lineage>
</organism>
<evidence type="ECO:0000313" key="1">
    <source>
        <dbReference type="EMBL" id="KAK4016142.1"/>
    </source>
</evidence>